<feature type="chain" id="PRO_5009019109" description="Outer-membrane lipoprotein carrier protein" evidence="10">
    <location>
        <begin position="29"/>
        <end position="217"/>
    </location>
</feature>
<dbReference type="Pfam" id="PF03548">
    <property type="entry name" value="LolA"/>
    <property type="match status" value="1"/>
</dbReference>
<dbReference type="CDD" id="cd16325">
    <property type="entry name" value="LolA"/>
    <property type="match status" value="1"/>
</dbReference>
<keyword evidence="6 10" id="KW-0732">Signal</keyword>
<evidence type="ECO:0000256" key="8">
    <source>
        <dbReference type="ARBA" id="ARBA00022927"/>
    </source>
</evidence>
<dbReference type="KEGG" id="tcx:Tcr_0765"/>
<evidence type="ECO:0000256" key="2">
    <source>
        <dbReference type="ARBA" id="ARBA00007615"/>
    </source>
</evidence>
<feature type="signal peptide" evidence="10">
    <location>
        <begin position="1"/>
        <end position="28"/>
    </location>
</feature>
<dbReference type="HOGENOM" id="CLU_087560_0_0_6"/>
<dbReference type="SUPFAM" id="SSF89392">
    <property type="entry name" value="Prokaryotic lipoproteins and lipoprotein localization factors"/>
    <property type="match status" value="1"/>
</dbReference>
<dbReference type="PANTHER" id="PTHR35869:SF1">
    <property type="entry name" value="OUTER-MEMBRANE LIPOPROTEIN CARRIER PROTEIN"/>
    <property type="match status" value="1"/>
</dbReference>
<evidence type="ECO:0000256" key="6">
    <source>
        <dbReference type="ARBA" id="ARBA00022729"/>
    </source>
</evidence>
<dbReference type="InterPro" id="IPR018323">
    <property type="entry name" value="OM_lipoprot_carrier_LolA_Pbac"/>
</dbReference>
<protein>
    <recommendedName>
        <fullName evidence="4 10">Outer-membrane lipoprotein carrier protein</fullName>
    </recommendedName>
</protein>
<evidence type="ECO:0000256" key="4">
    <source>
        <dbReference type="ARBA" id="ARBA00014035"/>
    </source>
</evidence>
<evidence type="ECO:0000313" key="11">
    <source>
        <dbReference type="EMBL" id="ABB41361.1"/>
    </source>
</evidence>
<evidence type="ECO:0000256" key="9">
    <source>
        <dbReference type="ARBA" id="ARBA00023186"/>
    </source>
</evidence>
<dbReference type="InterPro" id="IPR029046">
    <property type="entry name" value="LolA/LolB/LppX"/>
</dbReference>
<reference evidence="11" key="1">
    <citation type="submission" date="2006-07" db="EMBL/GenBank/DDBJ databases">
        <title>Complete sequence of Thiomicrospira crunogena XCL-2.</title>
        <authorList>
            <consortium name="US DOE Joint Genome Institute"/>
            <person name="Copeland A."/>
            <person name="Lucas S."/>
            <person name="Lapidus A."/>
            <person name="Barry K."/>
            <person name="Detter J.C."/>
            <person name="Glavina del Rio T."/>
            <person name="Hammon N."/>
            <person name="Israni S."/>
            <person name="Dalin E."/>
            <person name="Tice H."/>
            <person name="Pitluck S."/>
            <person name="Chain P."/>
            <person name="Malfatti S."/>
            <person name="Shin M."/>
            <person name="Vergez L."/>
            <person name="Schmutz J."/>
            <person name="Larimer F."/>
            <person name="Land M."/>
            <person name="Hauser L."/>
            <person name="Kyrpides N."/>
            <person name="Lykidis A."/>
            <person name="Scott K.M."/>
            <person name="Sievert S."/>
            <person name="Kerfeld C."/>
            <person name="Freyermuth S."/>
            <person name="Dobrinski K."/>
            <person name="Boller A."/>
            <person name="Fitzpatrick K."/>
            <person name="Thoma P."/>
            <person name="Moore J."/>
            <person name="Richardson P."/>
        </authorList>
    </citation>
    <scope>NUCLEOTIDE SEQUENCE</scope>
    <source>
        <strain evidence="11">XCL-2</strain>
    </source>
</reference>
<proteinExistence type="inferred from homology"/>
<dbReference type="InterPro" id="IPR004564">
    <property type="entry name" value="OM_lipoprot_carrier_LolA-like"/>
</dbReference>
<evidence type="ECO:0000256" key="7">
    <source>
        <dbReference type="ARBA" id="ARBA00022764"/>
    </source>
</evidence>
<keyword evidence="7 10" id="KW-0574">Periplasm</keyword>
<keyword evidence="5 10" id="KW-0813">Transport</keyword>
<comment type="function">
    <text evidence="10">Participates in the translocation of lipoproteins from the inner membrane to the outer membrane. Only forms a complex with a lipoprotein if the residue after the N-terminal Cys is not an aspartate (The Asp acts as a targeting signal to indicate that the lipoprotein should stay in the inner membrane).</text>
</comment>
<name>Q31HL2_HYDCU</name>
<dbReference type="NCBIfam" id="TIGR00547">
    <property type="entry name" value="lolA"/>
    <property type="match status" value="1"/>
</dbReference>
<evidence type="ECO:0000256" key="10">
    <source>
        <dbReference type="HAMAP-Rule" id="MF_00240"/>
    </source>
</evidence>
<comment type="subunit">
    <text evidence="3 10">Monomer.</text>
</comment>
<accession>Q31HL2</accession>
<dbReference type="EMBL" id="CP000109">
    <property type="protein sequence ID" value="ABB41361.1"/>
    <property type="molecule type" value="Genomic_DNA"/>
</dbReference>
<evidence type="ECO:0000256" key="3">
    <source>
        <dbReference type="ARBA" id="ARBA00011245"/>
    </source>
</evidence>
<dbReference type="GO" id="GO:0044874">
    <property type="term" value="P:lipoprotein localization to outer membrane"/>
    <property type="evidence" value="ECO:0007669"/>
    <property type="project" value="UniProtKB-UniRule"/>
</dbReference>
<comment type="subcellular location">
    <subcellularLocation>
        <location evidence="1 10">Periplasm</location>
    </subcellularLocation>
</comment>
<keyword evidence="8 10" id="KW-0653">Protein transport</keyword>
<dbReference type="GO" id="GO:0042597">
    <property type="term" value="C:periplasmic space"/>
    <property type="evidence" value="ECO:0007669"/>
    <property type="project" value="UniProtKB-SubCell"/>
</dbReference>
<dbReference type="STRING" id="317025.Tcr_0765"/>
<organism evidence="11">
    <name type="scientific">Hydrogenovibrio crunogenus (strain DSM 25203 / XCL-2)</name>
    <name type="common">Thiomicrospira crunogena</name>
    <dbReference type="NCBI Taxonomy" id="317025"/>
    <lineage>
        <taxon>Bacteria</taxon>
        <taxon>Pseudomonadati</taxon>
        <taxon>Pseudomonadota</taxon>
        <taxon>Gammaproteobacteria</taxon>
        <taxon>Thiotrichales</taxon>
        <taxon>Piscirickettsiaceae</taxon>
        <taxon>Hydrogenovibrio</taxon>
    </lineage>
</organism>
<sequence length="217" mass="24470" precursor="true">MLLKAPIKKIMSGLVMVCVLASPVLSSASDRAKLSDLNAFVANLNTFSAKFEQTQPDESLFAMNRSTGYFSMKRPGQLLWVYEKPEPQKIISDGRNVWVYDVDLDQATVRALANVEADFPLSWLLYKEPLSERFNIIPGSIKDGVSWYNLTPKEGTFFQSLEVAIADGKMVQIWMYQNADNVTKVVFNDIRQNQPVRDQQFDFQPPKGVDVIGQALP</sequence>
<dbReference type="HAMAP" id="MF_00240">
    <property type="entry name" value="LolA"/>
    <property type="match status" value="1"/>
</dbReference>
<keyword evidence="11" id="KW-0449">Lipoprotein</keyword>
<dbReference type="eggNOG" id="COG2834">
    <property type="taxonomic scope" value="Bacteria"/>
</dbReference>
<evidence type="ECO:0000256" key="1">
    <source>
        <dbReference type="ARBA" id="ARBA00004418"/>
    </source>
</evidence>
<comment type="similarity">
    <text evidence="2 10">Belongs to the LolA family.</text>
</comment>
<evidence type="ECO:0000256" key="5">
    <source>
        <dbReference type="ARBA" id="ARBA00022448"/>
    </source>
</evidence>
<dbReference type="AlphaFoldDB" id="Q31HL2"/>
<gene>
    <name evidence="10" type="primary">lolA</name>
    <name evidence="11" type="ordered locus">Tcr_0765</name>
</gene>
<dbReference type="Gene3D" id="2.50.20.10">
    <property type="entry name" value="Lipoprotein localisation LolA/LolB/LppX"/>
    <property type="match status" value="1"/>
</dbReference>
<dbReference type="GO" id="GO:0042953">
    <property type="term" value="P:lipoprotein transport"/>
    <property type="evidence" value="ECO:0007669"/>
    <property type="project" value="InterPro"/>
</dbReference>
<dbReference type="PANTHER" id="PTHR35869">
    <property type="entry name" value="OUTER-MEMBRANE LIPOPROTEIN CARRIER PROTEIN"/>
    <property type="match status" value="1"/>
</dbReference>
<keyword evidence="9 10" id="KW-0143">Chaperone</keyword>